<keyword evidence="2" id="KW-0902">Two-component regulatory system</keyword>
<evidence type="ECO:0000313" key="11">
    <source>
        <dbReference type="Proteomes" id="UP000315017"/>
    </source>
</evidence>
<dbReference type="GO" id="GO:0005829">
    <property type="term" value="C:cytosol"/>
    <property type="evidence" value="ECO:0007669"/>
    <property type="project" value="TreeGrafter"/>
</dbReference>
<feature type="domain" description="OmpR/PhoB-type" evidence="9">
    <location>
        <begin position="123"/>
        <end position="217"/>
    </location>
</feature>
<keyword evidence="4 7" id="KW-0238">DNA-binding</keyword>
<keyword evidence="5" id="KW-0804">Transcription</keyword>
<protein>
    <submittedName>
        <fullName evidence="10">Transcriptional activator protein CzcR</fullName>
    </submittedName>
</protein>
<accession>A0A517YB95</accession>
<dbReference type="GO" id="GO:0000976">
    <property type="term" value="F:transcription cis-regulatory region binding"/>
    <property type="evidence" value="ECO:0007669"/>
    <property type="project" value="TreeGrafter"/>
</dbReference>
<dbReference type="Pfam" id="PF00072">
    <property type="entry name" value="Response_reg"/>
    <property type="match status" value="1"/>
</dbReference>
<dbReference type="PROSITE" id="PS51755">
    <property type="entry name" value="OMPR_PHOB"/>
    <property type="match status" value="1"/>
</dbReference>
<dbReference type="SUPFAM" id="SSF52172">
    <property type="entry name" value="CheY-like"/>
    <property type="match status" value="1"/>
</dbReference>
<dbReference type="GO" id="GO:0000156">
    <property type="term" value="F:phosphorelay response regulator activity"/>
    <property type="evidence" value="ECO:0007669"/>
    <property type="project" value="TreeGrafter"/>
</dbReference>
<feature type="DNA-binding region" description="OmpR/PhoB-type" evidence="7">
    <location>
        <begin position="123"/>
        <end position="217"/>
    </location>
</feature>
<dbReference type="InterPro" id="IPR001867">
    <property type="entry name" value="OmpR/PhoB-type_DNA-bd"/>
</dbReference>
<keyword evidence="3" id="KW-0805">Transcription regulation</keyword>
<name>A0A517YB95_9BACT</name>
<organism evidence="10 11">
    <name type="scientific">Anatilimnocola aggregata</name>
    <dbReference type="NCBI Taxonomy" id="2528021"/>
    <lineage>
        <taxon>Bacteria</taxon>
        <taxon>Pseudomonadati</taxon>
        <taxon>Planctomycetota</taxon>
        <taxon>Planctomycetia</taxon>
        <taxon>Pirellulales</taxon>
        <taxon>Pirellulaceae</taxon>
        <taxon>Anatilimnocola</taxon>
    </lineage>
</organism>
<dbReference type="RefSeq" id="WP_145088351.1">
    <property type="nucleotide sequence ID" value="NZ_CP036274.1"/>
</dbReference>
<dbReference type="Gene3D" id="3.40.50.2300">
    <property type="match status" value="1"/>
</dbReference>
<sequence length="217" mass="24619">MRVLIIEDEPDLRRLIAEVLCEADYAVDIAADGQDGLTKALSWSYDAIVLDLMLPKLDGWKLLAQLRREKATPVLIVSARDSVRDRVEGLDLGADDYLIKPFERAELLARLRALIRRAAGQSVTELTIGEVRIDLRSRTVLLGQEPIVLTSREYVLLEYLALHRGRVVSRTELFDHLFDENENSLSNLLDVHVSNIRKKLGHELIETRRGLGYVIPE</sequence>
<evidence type="ECO:0000256" key="4">
    <source>
        <dbReference type="ARBA" id="ARBA00023125"/>
    </source>
</evidence>
<dbReference type="EMBL" id="CP036274">
    <property type="protein sequence ID" value="QDU27484.1"/>
    <property type="molecule type" value="Genomic_DNA"/>
</dbReference>
<evidence type="ECO:0000259" key="9">
    <source>
        <dbReference type="PROSITE" id="PS51755"/>
    </source>
</evidence>
<evidence type="ECO:0000259" key="8">
    <source>
        <dbReference type="PROSITE" id="PS50110"/>
    </source>
</evidence>
<keyword evidence="1 6" id="KW-0597">Phosphoprotein</keyword>
<dbReference type="Pfam" id="PF00486">
    <property type="entry name" value="Trans_reg_C"/>
    <property type="match status" value="1"/>
</dbReference>
<dbReference type="Proteomes" id="UP000315017">
    <property type="component" value="Chromosome"/>
</dbReference>
<feature type="modified residue" description="4-aspartylphosphate" evidence="6">
    <location>
        <position position="51"/>
    </location>
</feature>
<dbReference type="CDD" id="cd00383">
    <property type="entry name" value="trans_reg_C"/>
    <property type="match status" value="1"/>
</dbReference>
<dbReference type="InterPro" id="IPR039420">
    <property type="entry name" value="WalR-like"/>
</dbReference>
<dbReference type="GO" id="GO:0032993">
    <property type="term" value="C:protein-DNA complex"/>
    <property type="evidence" value="ECO:0007669"/>
    <property type="project" value="TreeGrafter"/>
</dbReference>
<gene>
    <name evidence="10" type="primary">czcR</name>
    <name evidence="10" type="ORF">ETAA8_25720</name>
</gene>
<dbReference type="InterPro" id="IPR001789">
    <property type="entry name" value="Sig_transdc_resp-reg_receiver"/>
</dbReference>
<evidence type="ECO:0000256" key="3">
    <source>
        <dbReference type="ARBA" id="ARBA00023015"/>
    </source>
</evidence>
<reference evidence="10 11" key="1">
    <citation type="submission" date="2019-02" db="EMBL/GenBank/DDBJ databases">
        <title>Deep-cultivation of Planctomycetes and their phenomic and genomic characterization uncovers novel biology.</title>
        <authorList>
            <person name="Wiegand S."/>
            <person name="Jogler M."/>
            <person name="Boedeker C."/>
            <person name="Pinto D."/>
            <person name="Vollmers J."/>
            <person name="Rivas-Marin E."/>
            <person name="Kohn T."/>
            <person name="Peeters S.H."/>
            <person name="Heuer A."/>
            <person name="Rast P."/>
            <person name="Oberbeckmann S."/>
            <person name="Bunk B."/>
            <person name="Jeske O."/>
            <person name="Meyerdierks A."/>
            <person name="Storesund J.E."/>
            <person name="Kallscheuer N."/>
            <person name="Luecker S."/>
            <person name="Lage O.M."/>
            <person name="Pohl T."/>
            <person name="Merkel B.J."/>
            <person name="Hornburger P."/>
            <person name="Mueller R.-W."/>
            <person name="Bruemmer F."/>
            <person name="Labrenz M."/>
            <person name="Spormann A.M."/>
            <person name="Op den Camp H."/>
            <person name="Overmann J."/>
            <person name="Amann R."/>
            <person name="Jetten M.S.M."/>
            <person name="Mascher T."/>
            <person name="Medema M.H."/>
            <person name="Devos D.P."/>
            <person name="Kaster A.-K."/>
            <person name="Ovreas L."/>
            <person name="Rohde M."/>
            <person name="Galperin M.Y."/>
            <person name="Jogler C."/>
        </authorList>
    </citation>
    <scope>NUCLEOTIDE SEQUENCE [LARGE SCALE GENOMIC DNA]</scope>
    <source>
        <strain evidence="10 11">ETA_A8</strain>
    </source>
</reference>
<evidence type="ECO:0000256" key="5">
    <source>
        <dbReference type="ARBA" id="ARBA00023163"/>
    </source>
</evidence>
<dbReference type="PANTHER" id="PTHR48111:SF22">
    <property type="entry name" value="REGULATOR OF RPOS"/>
    <property type="match status" value="1"/>
</dbReference>
<dbReference type="SMART" id="SM00448">
    <property type="entry name" value="REC"/>
    <property type="match status" value="1"/>
</dbReference>
<evidence type="ECO:0000256" key="7">
    <source>
        <dbReference type="PROSITE-ProRule" id="PRU01091"/>
    </source>
</evidence>
<dbReference type="InterPro" id="IPR036388">
    <property type="entry name" value="WH-like_DNA-bd_sf"/>
</dbReference>
<dbReference type="InterPro" id="IPR011006">
    <property type="entry name" value="CheY-like_superfamily"/>
</dbReference>
<dbReference type="PROSITE" id="PS50110">
    <property type="entry name" value="RESPONSE_REGULATORY"/>
    <property type="match status" value="1"/>
</dbReference>
<dbReference type="PANTHER" id="PTHR48111">
    <property type="entry name" value="REGULATOR OF RPOS"/>
    <property type="match status" value="1"/>
</dbReference>
<proteinExistence type="predicted"/>
<dbReference type="OrthoDB" id="272875at2"/>
<dbReference type="Gene3D" id="6.10.250.690">
    <property type="match status" value="1"/>
</dbReference>
<keyword evidence="11" id="KW-1185">Reference proteome</keyword>
<dbReference type="KEGG" id="aagg:ETAA8_25720"/>
<dbReference type="AlphaFoldDB" id="A0A517YB95"/>
<dbReference type="FunFam" id="3.40.50.2300:FF:000001">
    <property type="entry name" value="DNA-binding response regulator PhoB"/>
    <property type="match status" value="1"/>
</dbReference>
<dbReference type="Gene3D" id="1.10.10.10">
    <property type="entry name" value="Winged helix-like DNA-binding domain superfamily/Winged helix DNA-binding domain"/>
    <property type="match status" value="1"/>
</dbReference>
<evidence type="ECO:0000256" key="6">
    <source>
        <dbReference type="PROSITE-ProRule" id="PRU00169"/>
    </source>
</evidence>
<evidence type="ECO:0000313" key="10">
    <source>
        <dbReference type="EMBL" id="QDU27484.1"/>
    </source>
</evidence>
<feature type="domain" description="Response regulatory" evidence="8">
    <location>
        <begin position="2"/>
        <end position="115"/>
    </location>
</feature>
<evidence type="ECO:0000256" key="2">
    <source>
        <dbReference type="ARBA" id="ARBA00023012"/>
    </source>
</evidence>
<dbReference type="SMART" id="SM00862">
    <property type="entry name" value="Trans_reg_C"/>
    <property type="match status" value="1"/>
</dbReference>
<evidence type="ECO:0000256" key="1">
    <source>
        <dbReference type="ARBA" id="ARBA00022553"/>
    </source>
</evidence>
<dbReference type="GO" id="GO:0006355">
    <property type="term" value="P:regulation of DNA-templated transcription"/>
    <property type="evidence" value="ECO:0007669"/>
    <property type="project" value="InterPro"/>
</dbReference>